<protein>
    <recommendedName>
        <fullName evidence="2">RBR-type E3 ubiquitin transferase</fullName>
        <ecNumber evidence="2">2.3.2.31</ecNumber>
    </recommendedName>
</protein>
<gene>
    <name evidence="11" type="ORF">AC578_109</name>
</gene>
<dbReference type="AlphaFoldDB" id="A0A139HP21"/>
<evidence type="ECO:0000256" key="1">
    <source>
        <dbReference type="ARBA" id="ARBA00001798"/>
    </source>
</evidence>
<evidence type="ECO:0000259" key="10">
    <source>
        <dbReference type="PROSITE" id="PS51873"/>
    </source>
</evidence>
<feature type="region of interest" description="Disordered" evidence="9">
    <location>
        <begin position="1"/>
        <end position="26"/>
    </location>
</feature>
<dbReference type="EC" id="2.3.2.31" evidence="2"/>
<dbReference type="InterPro" id="IPR002867">
    <property type="entry name" value="IBR_dom"/>
</dbReference>
<dbReference type="InterPro" id="IPR031127">
    <property type="entry name" value="E3_UB_ligase_RBR"/>
</dbReference>
<organism evidence="11 12">
    <name type="scientific">Pseudocercospora eumusae</name>
    <dbReference type="NCBI Taxonomy" id="321146"/>
    <lineage>
        <taxon>Eukaryota</taxon>
        <taxon>Fungi</taxon>
        <taxon>Dikarya</taxon>
        <taxon>Ascomycota</taxon>
        <taxon>Pezizomycotina</taxon>
        <taxon>Dothideomycetes</taxon>
        <taxon>Dothideomycetidae</taxon>
        <taxon>Mycosphaerellales</taxon>
        <taxon>Mycosphaerellaceae</taxon>
        <taxon>Pseudocercospora</taxon>
    </lineage>
</organism>
<keyword evidence="12" id="KW-1185">Reference proteome</keyword>
<evidence type="ECO:0000256" key="5">
    <source>
        <dbReference type="ARBA" id="ARBA00022737"/>
    </source>
</evidence>
<sequence>MLTRKRAAEANQPPQPTATTLDDVPATSKKKAKIASARYLCTTCDTEKTARLFPDYNPSADCHHLINTCKSCLKEWLRVCIESAEFVKGPDGDSFGVKCPECPATMRPVNVQAAVAKTVFAKFDEAHRHFIGEATPGWRWCLAPGCNAGQVHEKQAVAATSQKRKTTGKKNAKEPEKNQPDICTCQKCGAQACVSCDRPYHNGEDCQAYQRRTKGRMDEEEKSLKEVSRISKNCPGCGKRIQKDGGCPIMYCTQCHKTFCWTCQEVVIRGYCRCHPEPRTVAA</sequence>
<keyword evidence="6" id="KW-0863">Zinc-finger</keyword>
<evidence type="ECO:0000256" key="7">
    <source>
        <dbReference type="ARBA" id="ARBA00022786"/>
    </source>
</evidence>
<dbReference type="CDD" id="cd20335">
    <property type="entry name" value="BRcat_RBR"/>
    <property type="match status" value="1"/>
</dbReference>
<dbReference type="Gene3D" id="1.20.120.1750">
    <property type="match status" value="1"/>
</dbReference>
<evidence type="ECO:0000313" key="11">
    <source>
        <dbReference type="EMBL" id="KXT04200.1"/>
    </source>
</evidence>
<dbReference type="STRING" id="321146.A0A139HP21"/>
<keyword evidence="3" id="KW-0808">Transferase</keyword>
<comment type="catalytic activity">
    <reaction evidence="1">
        <text>[E2 ubiquitin-conjugating enzyme]-S-ubiquitinyl-L-cysteine + [acceptor protein]-L-lysine = [E2 ubiquitin-conjugating enzyme]-L-cysteine + [acceptor protein]-N(6)-ubiquitinyl-L-lysine.</text>
        <dbReference type="EC" id="2.3.2.31"/>
    </reaction>
</comment>
<keyword evidence="7" id="KW-0833">Ubl conjugation pathway</keyword>
<dbReference type="EMBL" id="LFZN01000023">
    <property type="protein sequence ID" value="KXT04200.1"/>
    <property type="molecule type" value="Genomic_DNA"/>
</dbReference>
<dbReference type="PANTHER" id="PTHR11685">
    <property type="entry name" value="RBR FAMILY RING FINGER AND IBR DOMAIN-CONTAINING"/>
    <property type="match status" value="1"/>
</dbReference>
<keyword evidence="5" id="KW-0677">Repeat</keyword>
<dbReference type="PROSITE" id="PS51873">
    <property type="entry name" value="TRIAD"/>
    <property type="match status" value="1"/>
</dbReference>
<dbReference type="SUPFAM" id="SSF57850">
    <property type="entry name" value="RING/U-box"/>
    <property type="match status" value="1"/>
</dbReference>
<feature type="domain" description="RING-type" evidence="10">
    <location>
        <begin position="37"/>
        <end position="281"/>
    </location>
</feature>
<comment type="caution">
    <text evidence="11">The sequence shown here is derived from an EMBL/GenBank/DDBJ whole genome shotgun (WGS) entry which is preliminary data.</text>
</comment>
<evidence type="ECO:0000256" key="2">
    <source>
        <dbReference type="ARBA" id="ARBA00012251"/>
    </source>
</evidence>
<reference evidence="11 12" key="1">
    <citation type="submission" date="2015-07" db="EMBL/GenBank/DDBJ databases">
        <title>Comparative genomics of the Sigatoka disease complex on banana suggests a link between parallel evolutionary changes in Pseudocercospora fijiensis and Pseudocercospora eumusae and increased virulence on the banana host.</title>
        <authorList>
            <person name="Chang T.-C."/>
            <person name="Salvucci A."/>
            <person name="Crous P.W."/>
            <person name="Stergiopoulos I."/>
        </authorList>
    </citation>
    <scope>NUCLEOTIDE SEQUENCE [LARGE SCALE GENOMIC DNA]</scope>
    <source>
        <strain evidence="11 12">CBS 114824</strain>
    </source>
</reference>
<name>A0A139HP21_9PEZI</name>
<evidence type="ECO:0000313" key="12">
    <source>
        <dbReference type="Proteomes" id="UP000070133"/>
    </source>
</evidence>
<dbReference type="Proteomes" id="UP000070133">
    <property type="component" value="Unassembled WGS sequence"/>
</dbReference>
<evidence type="ECO:0000256" key="9">
    <source>
        <dbReference type="SAM" id="MobiDB-lite"/>
    </source>
</evidence>
<dbReference type="GO" id="GO:0008270">
    <property type="term" value="F:zinc ion binding"/>
    <property type="evidence" value="ECO:0007669"/>
    <property type="project" value="UniProtKB-KW"/>
</dbReference>
<dbReference type="Pfam" id="PF22191">
    <property type="entry name" value="IBR_1"/>
    <property type="match status" value="1"/>
</dbReference>
<evidence type="ECO:0000256" key="8">
    <source>
        <dbReference type="ARBA" id="ARBA00022833"/>
    </source>
</evidence>
<accession>A0A139HP21</accession>
<evidence type="ECO:0000256" key="6">
    <source>
        <dbReference type="ARBA" id="ARBA00022771"/>
    </source>
</evidence>
<dbReference type="GO" id="GO:0016567">
    <property type="term" value="P:protein ubiquitination"/>
    <property type="evidence" value="ECO:0007669"/>
    <property type="project" value="InterPro"/>
</dbReference>
<evidence type="ECO:0000256" key="4">
    <source>
        <dbReference type="ARBA" id="ARBA00022723"/>
    </source>
</evidence>
<dbReference type="GO" id="GO:0061630">
    <property type="term" value="F:ubiquitin protein ligase activity"/>
    <property type="evidence" value="ECO:0007669"/>
    <property type="project" value="UniProtKB-EC"/>
</dbReference>
<proteinExistence type="predicted"/>
<dbReference type="OrthoDB" id="1431934at2759"/>
<keyword evidence="8" id="KW-0862">Zinc</keyword>
<evidence type="ECO:0000256" key="3">
    <source>
        <dbReference type="ARBA" id="ARBA00022679"/>
    </source>
</evidence>
<keyword evidence="4" id="KW-0479">Metal-binding</keyword>
<dbReference type="InterPro" id="IPR044066">
    <property type="entry name" value="TRIAD_supradom"/>
</dbReference>
<dbReference type="Pfam" id="PF01485">
    <property type="entry name" value="IBR"/>
    <property type="match status" value="1"/>
</dbReference>
<feature type="region of interest" description="Disordered" evidence="9">
    <location>
        <begin position="157"/>
        <end position="180"/>
    </location>
</feature>